<dbReference type="OrthoDB" id="676979at2759"/>
<evidence type="ECO:0008006" key="8">
    <source>
        <dbReference type="Google" id="ProtNLM"/>
    </source>
</evidence>
<feature type="region of interest" description="Disordered" evidence="4">
    <location>
        <begin position="373"/>
        <end position="449"/>
    </location>
</feature>
<keyword evidence="3" id="KW-0175">Coiled coil</keyword>
<dbReference type="SUPFAM" id="SSF52058">
    <property type="entry name" value="L domain-like"/>
    <property type="match status" value="1"/>
</dbReference>
<dbReference type="PANTHER" id="PTHR15454">
    <property type="entry name" value="NISCHARIN RELATED"/>
    <property type="match status" value="1"/>
</dbReference>
<dbReference type="EMBL" id="JAFEUZ010000035">
    <property type="protein sequence ID" value="KAG5466745.1"/>
    <property type="molecule type" value="Genomic_DNA"/>
</dbReference>
<gene>
    <name evidence="6" type="ORF">LSCM1_00921</name>
</gene>
<proteinExistence type="predicted"/>
<sequence length="551" mass="59539">MTAWSRPWQWQGIHPVAAGFLAAHPCFFPEWQTLCAPPPPPPPSLLIRRSRYCECSSTVCPPAKGSRAAARLPSLLAPVSVYCFPSSSFCLPLFALHRAPHPVHISSSQPAWGCTHTDGRDGQASTALGDNKEHKPPAGMDLDFSNRGLSVFDAAKVRSALVDASAAAPQTVLSATSTDGGDSGGAALPPPSPLPAIRFLNLSFNSLHLFTGGETLKGLTVLDLSHNALAQLYGQSMPPTLVRLSIAHNRLAQVCNLAQYTPRLQVLEAGHNQLSASALRDLPASLTHLSVENNTIGSLRPLGTLLRLTHLNVAQNQLVSTDTLGALRPLVSLRHLDVRGNPMCATGKRSNEGEGDGVTELLRDILPRLSHFNGASLSQAPENRRWKMSHRQQQQQQTANLSTGKCRRILHDARSGSGARQRSARENGSGGSGSSLLPSSQRPQHKPQEHSLEVRLMQAKVSELRRLLLAAQDAEGKARQDRALLVENVQSTAKVIDQQEEELRRLQREVESLRDADQKLRLSVAAAEESFEQVHASLLATKAKLSASVTK</sequence>
<name>A0A836KDE7_9TRYP</name>
<evidence type="ECO:0000256" key="1">
    <source>
        <dbReference type="ARBA" id="ARBA00022614"/>
    </source>
</evidence>
<dbReference type="GeneID" id="92511060"/>
<protein>
    <recommendedName>
        <fullName evidence="8">Leucine-rich repeat protein</fullName>
    </recommendedName>
</protein>
<dbReference type="InterPro" id="IPR032675">
    <property type="entry name" value="LRR_dom_sf"/>
</dbReference>
<dbReference type="GO" id="GO:0005737">
    <property type="term" value="C:cytoplasm"/>
    <property type="evidence" value="ECO:0007669"/>
    <property type="project" value="TreeGrafter"/>
</dbReference>
<keyword evidence="1" id="KW-0433">Leucine-rich repeat</keyword>
<keyword evidence="5" id="KW-0732">Signal</keyword>
<keyword evidence="7" id="KW-1185">Reference proteome</keyword>
<evidence type="ECO:0000313" key="7">
    <source>
        <dbReference type="Proteomes" id="UP000673552"/>
    </source>
</evidence>
<evidence type="ECO:0000313" key="6">
    <source>
        <dbReference type="EMBL" id="KAG5466745.1"/>
    </source>
</evidence>
<dbReference type="Proteomes" id="UP000673552">
    <property type="component" value="Unassembled WGS sequence"/>
</dbReference>
<evidence type="ECO:0000256" key="2">
    <source>
        <dbReference type="ARBA" id="ARBA00022737"/>
    </source>
</evidence>
<evidence type="ECO:0000256" key="3">
    <source>
        <dbReference type="SAM" id="Coils"/>
    </source>
</evidence>
<comment type="caution">
    <text evidence="6">The sequence shown here is derived from an EMBL/GenBank/DDBJ whole genome shotgun (WGS) entry which is preliminary data.</text>
</comment>
<dbReference type="AlphaFoldDB" id="A0A836KDE7"/>
<evidence type="ECO:0000256" key="5">
    <source>
        <dbReference type="SAM" id="SignalP"/>
    </source>
</evidence>
<feature type="region of interest" description="Disordered" evidence="4">
    <location>
        <begin position="114"/>
        <end position="137"/>
    </location>
</feature>
<keyword evidence="2" id="KW-0677">Repeat</keyword>
<dbReference type="Gene3D" id="3.80.10.10">
    <property type="entry name" value="Ribonuclease Inhibitor"/>
    <property type="match status" value="2"/>
</dbReference>
<reference evidence="7" key="2">
    <citation type="journal article" date="2021" name="Sci. Data">
        <title>Chromosome-scale genome sequencing, assembly and annotation of six genomes from subfamily Leishmaniinae.</title>
        <authorList>
            <person name="Almutairi H."/>
            <person name="Urbaniak M.D."/>
            <person name="Bates M.D."/>
            <person name="Jariyapan N."/>
            <person name="Kwakye-Nuako G."/>
            <person name="Thomaz Soccol V."/>
            <person name="Al-Salem W.S."/>
            <person name="Dillon R.J."/>
            <person name="Bates P.A."/>
            <person name="Gatherer D."/>
        </authorList>
    </citation>
    <scope>NUCLEOTIDE SEQUENCE [LARGE SCALE GENOMIC DNA]</scope>
</reference>
<dbReference type="PANTHER" id="PTHR15454:SF56">
    <property type="entry name" value="PROTEIN PHOSPHATASE 1 REGULATORY SUBUNIT 7-RELATED"/>
    <property type="match status" value="1"/>
</dbReference>
<dbReference type="PROSITE" id="PS51450">
    <property type="entry name" value="LRR"/>
    <property type="match status" value="1"/>
</dbReference>
<dbReference type="RefSeq" id="XP_067174653.1">
    <property type="nucleotide sequence ID" value="XM_067318548.1"/>
</dbReference>
<organism evidence="6 7">
    <name type="scientific">Leishmania martiniquensis</name>
    <dbReference type="NCBI Taxonomy" id="1580590"/>
    <lineage>
        <taxon>Eukaryota</taxon>
        <taxon>Discoba</taxon>
        <taxon>Euglenozoa</taxon>
        <taxon>Kinetoplastea</taxon>
        <taxon>Metakinetoplastina</taxon>
        <taxon>Trypanosomatida</taxon>
        <taxon>Trypanosomatidae</taxon>
        <taxon>Leishmaniinae</taxon>
        <taxon>Leishmania</taxon>
    </lineage>
</organism>
<evidence type="ECO:0000256" key="4">
    <source>
        <dbReference type="SAM" id="MobiDB-lite"/>
    </source>
</evidence>
<feature type="chain" id="PRO_5032884457" description="Leucine-rich repeat protein" evidence="5">
    <location>
        <begin position="19"/>
        <end position="551"/>
    </location>
</feature>
<dbReference type="InterPro" id="IPR001611">
    <property type="entry name" value="Leu-rich_rpt"/>
</dbReference>
<feature type="coiled-coil region" evidence="3">
    <location>
        <begin position="489"/>
        <end position="523"/>
    </location>
</feature>
<feature type="signal peptide" evidence="5">
    <location>
        <begin position="1"/>
        <end position="18"/>
    </location>
</feature>
<accession>A0A836KDE7</accession>
<dbReference type="KEGG" id="lmat:92511060"/>
<reference evidence="7" key="1">
    <citation type="journal article" date="2021" name="Microbiol. Resour. Announc.">
        <title>LGAAP: Leishmaniinae Genome Assembly and Annotation Pipeline.</title>
        <authorList>
            <person name="Almutairi H."/>
            <person name="Urbaniak M.D."/>
            <person name="Bates M.D."/>
            <person name="Jariyapan N."/>
            <person name="Kwakye-Nuako G."/>
            <person name="Thomaz-Soccol V."/>
            <person name="Al-Salem W.S."/>
            <person name="Dillon R.J."/>
            <person name="Bates P.A."/>
            <person name="Gatherer D."/>
        </authorList>
    </citation>
    <scope>NUCLEOTIDE SEQUENCE [LARGE SCALE GENOMIC DNA]</scope>
</reference>